<evidence type="ECO:0000256" key="3">
    <source>
        <dbReference type="ARBA" id="ARBA00022801"/>
    </source>
</evidence>
<dbReference type="PROSITE" id="PS51193">
    <property type="entry name" value="HELICASE_ATP_BIND_2"/>
    <property type="match status" value="1"/>
</dbReference>
<evidence type="ECO:0000256" key="4">
    <source>
        <dbReference type="ARBA" id="ARBA00022806"/>
    </source>
</evidence>
<evidence type="ECO:0000256" key="6">
    <source>
        <dbReference type="ARBA" id="ARBA00023004"/>
    </source>
</evidence>
<dbReference type="InterPro" id="IPR042493">
    <property type="entry name" value="XPD_DNA_FeS"/>
</dbReference>
<dbReference type="SMART" id="SM00491">
    <property type="entry name" value="HELICc2"/>
    <property type="match status" value="1"/>
</dbReference>
<dbReference type="EMBL" id="JAAWWK010000005">
    <property type="protein sequence ID" value="NKI18565.1"/>
    <property type="molecule type" value="Genomic_DNA"/>
</dbReference>
<reference evidence="12 13" key="1">
    <citation type="submission" date="2020-04" db="EMBL/GenBank/DDBJ databases">
        <authorList>
            <person name="Yoon J."/>
        </authorList>
    </citation>
    <scope>NUCLEOTIDE SEQUENCE [LARGE SCALE GENOMIC DNA]</scope>
    <source>
        <strain evidence="12 13">KMU-166</strain>
    </source>
</reference>
<keyword evidence="9" id="KW-0413">Isomerase</keyword>
<evidence type="ECO:0000313" key="13">
    <source>
        <dbReference type="Proteomes" id="UP000765845"/>
    </source>
</evidence>
<proteinExistence type="inferred from homology"/>
<evidence type="ECO:0000256" key="9">
    <source>
        <dbReference type="ARBA" id="ARBA00023235"/>
    </source>
</evidence>
<keyword evidence="4 12" id="KW-0347">Helicase</keyword>
<keyword evidence="1" id="KW-0479">Metal-binding</keyword>
<dbReference type="InterPro" id="IPR006555">
    <property type="entry name" value="ATP-dep_Helicase_C"/>
</dbReference>
<keyword evidence="5" id="KW-0067">ATP-binding</keyword>
<gene>
    <name evidence="12" type="ORF">HCU74_14200</name>
</gene>
<evidence type="ECO:0000256" key="7">
    <source>
        <dbReference type="ARBA" id="ARBA00023014"/>
    </source>
</evidence>
<dbReference type="Gene3D" id="1.10.30.20">
    <property type="entry name" value="Bacterial XPD DNA helicase, FeS cluster domain"/>
    <property type="match status" value="1"/>
</dbReference>
<keyword evidence="13" id="KW-1185">Reference proteome</keyword>
<dbReference type="PANTHER" id="PTHR11472">
    <property type="entry name" value="DNA REPAIR DEAD HELICASE RAD3/XP-D SUBFAMILY MEMBER"/>
    <property type="match status" value="1"/>
</dbReference>
<dbReference type="InterPro" id="IPR027417">
    <property type="entry name" value="P-loop_NTPase"/>
</dbReference>
<accession>A0ABX1GH90</accession>
<name>A0ABX1GH90_9GAMM</name>
<comment type="similarity">
    <text evidence="10">Belongs to the helicase family. DinG subfamily.</text>
</comment>
<dbReference type="Gene3D" id="1.10.275.40">
    <property type="match status" value="1"/>
</dbReference>
<comment type="caution">
    <text evidence="12">The sequence shown here is derived from an EMBL/GenBank/DDBJ whole genome shotgun (WGS) entry which is preliminary data.</text>
</comment>
<dbReference type="RefSeq" id="WP_168451096.1">
    <property type="nucleotide sequence ID" value="NZ_JAAWWK010000005.1"/>
</dbReference>
<keyword evidence="8" id="KW-0238">DNA-binding</keyword>
<keyword evidence="7" id="KW-0411">Iron-sulfur</keyword>
<sequence length="762" mass="86486">MTQVSVKNLCEFAARTGSLEFRYTPAPTAEEGITGHITVQNRRPDPYIAEYPLKGECEGIEIAGRVDGYYANQQECFLEEIKTHRGNIERIGPGRRAMHWAQLKVYGALFCLRDKRDEVMLRLTYFEVRREEEVHDDILFSAEELFDYLRQLCRRYALWADSEACHRHARDTALGQLTFPHSDFRTGQRALSETVYKAISTETSLLLQAPTGIGKTVGVLFPAMMAMPSQHLDRLFFLTCRNTGRKLGLEGVGTILAAQHSAPPIRVLELSSREAACDHPDRACHGESCPLAEGFFDRLDAARAEAVQQPILSQQALRDIAGNHGICRYFLALEMARWCDIVIGDVNHYFDQFALLYSLSQQHNWQVVPLVDEAHNLIDRARSMYSIVLSEAETLYTIAKAPAPLRQPLNDLEAAWQALVKPYLDEHCDDTLRRAFFLDTVPEGLNTALYSLIAAITDYLSDHPTAADIQHVLFTALGFLRLADSFGDHSLCTLEFEMTPVDGGRLRGSARLKIDNLIPADHLKDRFIDASSTVLFSATLAPENYHRDLLGMPFNTHFVDIESPFHRRQIDLRLVTDISTRRDHRHRSLAPIGRRLADQYHRQPGNYLVYLSSFSYLGALHDHLASEYPQLRLIQQRSGMTPGEREQFIAEVSDPRPSIGLAVLGGVFSEGIDLPGDQLIGVFVATLGLPPHDELHEVLRERLEQRYGDGYGYTYLYPGMQKVIQAAGRLIRTPEDRGVIELIDDRFRRREVQAMLPRWWWE</sequence>
<dbReference type="Pfam" id="PF13307">
    <property type="entry name" value="Helicase_C_2"/>
    <property type="match status" value="1"/>
</dbReference>
<dbReference type="InterPro" id="IPR014013">
    <property type="entry name" value="Helic_SF1/SF2_ATP-bd_DinG/Rad3"/>
</dbReference>
<dbReference type="InterPro" id="IPR045028">
    <property type="entry name" value="DinG/Rad3-like"/>
</dbReference>
<dbReference type="InterPro" id="IPR010614">
    <property type="entry name" value="RAD3-like_helicase_DEAD"/>
</dbReference>
<dbReference type="SUPFAM" id="SSF52540">
    <property type="entry name" value="P-loop containing nucleoside triphosphate hydrolases"/>
    <property type="match status" value="1"/>
</dbReference>
<dbReference type="Proteomes" id="UP000765845">
    <property type="component" value="Unassembled WGS sequence"/>
</dbReference>
<keyword evidence="6" id="KW-0408">Iron</keyword>
<evidence type="ECO:0000256" key="1">
    <source>
        <dbReference type="ARBA" id="ARBA00022723"/>
    </source>
</evidence>
<protein>
    <submittedName>
        <fullName evidence="12">ATP-dependent DNA helicase</fullName>
    </submittedName>
</protein>
<dbReference type="PANTHER" id="PTHR11472:SF34">
    <property type="entry name" value="REGULATOR OF TELOMERE ELONGATION HELICASE 1"/>
    <property type="match status" value="1"/>
</dbReference>
<evidence type="ECO:0000256" key="5">
    <source>
        <dbReference type="ARBA" id="ARBA00022840"/>
    </source>
</evidence>
<dbReference type="GO" id="GO:0004386">
    <property type="term" value="F:helicase activity"/>
    <property type="evidence" value="ECO:0007669"/>
    <property type="project" value="UniProtKB-KW"/>
</dbReference>
<feature type="domain" description="Helicase ATP-binding" evidence="11">
    <location>
        <begin position="174"/>
        <end position="436"/>
    </location>
</feature>
<evidence type="ECO:0000256" key="10">
    <source>
        <dbReference type="ARBA" id="ARBA00038058"/>
    </source>
</evidence>
<dbReference type="Pfam" id="PF06733">
    <property type="entry name" value="DEAD_2"/>
    <property type="match status" value="1"/>
</dbReference>
<organism evidence="12 13">
    <name type="scientific">Spongiibacter thalassae</name>
    <dbReference type="NCBI Taxonomy" id="2721624"/>
    <lineage>
        <taxon>Bacteria</taxon>
        <taxon>Pseudomonadati</taxon>
        <taxon>Pseudomonadota</taxon>
        <taxon>Gammaproteobacteria</taxon>
        <taxon>Cellvibrionales</taxon>
        <taxon>Spongiibacteraceae</taxon>
        <taxon>Spongiibacter</taxon>
    </lineage>
</organism>
<evidence type="ECO:0000313" key="12">
    <source>
        <dbReference type="EMBL" id="NKI18565.1"/>
    </source>
</evidence>
<evidence type="ECO:0000256" key="8">
    <source>
        <dbReference type="ARBA" id="ARBA00023125"/>
    </source>
</evidence>
<keyword evidence="3" id="KW-0378">Hydrolase</keyword>
<keyword evidence="2" id="KW-0547">Nucleotide-binding</keyword>
<dbReference type="Gene3D" id="3.40.50.300">
    <property type="entry name" value="P-loop containing nucleotide triphosphate hydrolases"/>
    <property type="match status" value="2"/>
</dbReference>
<evidence type="ECO:0000259" key="11">
    <source>
        <dbReference type="PROSITE" id="PS51193"/>
    </source>
</evidence>
<evidence type="ECO:0000256" key="2">
    <source>
        <dbReference type="ARBA" id="ARBA00022741"/>
    </source>
</evidence>